<evidence type="ECO:0000313" key="1">
    <source>
        <dbReference type="EMBL" id="RQH39591.1"/>
    </source>
</evidence>
<dbReference type="Proteomes" id="UP000269154">
    <property type="component" value="Unassembled WGS sequence"/>
</dbReference>
<dbReference type="SUPFAM" id="SSF56349">
    <property type="entry name" value="DNA breaking-rejoining enzymes"/>
    <property type="match status" value="1"/>
</dbReference>
<keyword evidence="2" id="KW-1185">Reference proteome</keyword>
<organism evidence="1 2">
    <name type="scientific">Okeania hirsuta</name>
    <dbReference type="NCBI Taxonomy" id="1458930"/>
    <lineage>
        <taxon>Bacteria</taxon>
        <taxon>Bacillati</taxon>
        <taxon>Cyanobacteriota</taxon>
        <taxon>Cyanophyceae</taxon>
        <taxon>Oscillatoriophycideae</taxon>
        <taxon>Oscillatoriales</taxon>
        <taxon>Microcoleaceae</taxon>
        <taxon>Okeania</taxon>
    </lineage>
</organism>
<comment type="caution">
    <text evidence="1">The sequence shown here is derived from an EMBL/GenBank/DDBJ whole genome shotgun (WGS) entry which is preliminary data.</text>
</comment>
<protein>
    <submittedName>
        <fullName evidence="1">Uncharacterized protein</fullName>
    </submittedName>
</protein>
<reference evidence="1 2" key="1">
    <citation type="journal article" date="2018" name="ACS Chem. Biol.">
        <title>Ketoreductase domain dysfunction expands chemodiversity: malyngamide biosynthesis in the cyanobacterium Okeania hirsuta.</title>
        <authorList>
            <person name="Moss N.A."/>
            <person name="Leao T."/>
            <person name="Rankin M."/>
            <person name="McCullough T.M."/>
            <person name="Qu P."/>
            <person name="Korobeynikov A."/>
            <person name="Smith J.L."/>
            <person name="Gerwick L."/>
            <person name="Gerwick W.H."/>
        </authorList>
    </citation>
    <scope>NUCLEOTIDE SEQUENCE [LARGE SCALE GENOMIC DNA]</scope>
    <source>
        <strain evidence="1 2">PAB10Feb10-1</strain>
    </source>
</reference>
<dbReference type="AlphaFoldDB" id="A0A3N6NU34"/>
<gene>
    <name evidence="1" type="ORF">D5R40_17010</name>
</gene>
<sequence length="66" mass="7360">MGGGEFSYTLISTQRSHSAITAVLERNGGNIRKAQSFSRHADPKTLMVYDDNLQQPQAEMSDLLEF</sequence>
<dbReference type="EMBL" id="RCBY01000094">
    <property type="protein sequence ID" value="RQH39591.1"/>
    <property type="molecule type" value="Genomic_DNA"/>
</dbReference>
<dbReference type="GO" id="GO:0003677">
    <property type="term" value="F:DNA binding"/>
    <property type="evidence" value="ECO:0007669"/>
    <property type="project" value="InterPro"/>
</dbReference>
<dbReference type="InterPro" id="IPR011010">
    <property type="entry name" value="DNA_brk_join_enz"/>
</dbReference>
<proteinExistence type="predicted"/>
<name>A0A3N6NU34_9CYAN</name>
<evidence type="ECO:0000313" key="2">
    <source>
        <dbReference type="Proteomes" id="UP000269154"/>
    </source>
</evidence>
<accession>A0A3N6NU34</accession>